<gene>
    <name evidence="1" type="ORF">BECKLPF1236B_GA0070989_11682</name>
</gene>
<accession>A0A450WQL8</accession>
<sequence>MMNPNKPPTTDIDNRGIADFPVADRIRLVEDIWDSIAMEPVSLPMTNAQRAELDWRLDAYASDGIKGDPADEVIKDIRSRLRR</sequence>
<dbReference type="AlphaFoldDB" id="A0A450WQL8"/>
<protein>
    <submittedName>
        <fullName evidence="1">Putative addiction module component, TIGR02574 family</fullName>
    </submittedName>
</protein>
<organism evidence="1">
    <name type="scientific">Candidatus Kentrum sp. LPFa</name>
    <dbReference type="NCBI Taxonomy" id="2126335"/>
    <lineage>
        <taxon>Bacteria</taxon>
        <taxon>Pseudomonadati</taxon>
        <taxon>Pseudomonadota</taxon>
        <taxon>Gammaproteobacteria</taxon>
        <taxon>Candidatus Kentrum</taxon>
    </lineage>
</organism>
<proteinExistence type="predicted"/>
<dbReference type="EMBL" id="CAADFK010000168">
    <property type="protein sequence ID" value="VFK19298.1"/>
    <property type="molecule type" value="Genomic_DNA"/>
</dbReference>
<name>A0A450WQL8_9GAMM</name>
<dbReference type="InterPro" id="IPR013406">
    <property type="entry name" value="CHP02574_addiction_mod"/>
</dbReference>
<evidence type="ECO:0000313" key="1">
    <source>
        <dbReference type="EMBL" id="VFK19298.1"/>
    </source>
</evidence>
<dbReference type="Pfam" id="PF09720">
    <property type="entry name" value="Unstab_antitox"/>
    <property type="match status" value="1"/>
</dbReference>
<reference evidence="1" key="1">
    <citation type="submission" date="2019-02" db="EMBL/GenBank/DDBJ databases">
        <authorList>
            <person name="Gruber-Vodicka R. H."/>
            <person name="Seah K. B. B."/>
        </authorList>
    </citation>
    <scope>NUCLEOTIDE SEQUENCE</scope>
    <source>
        <strain evidence="1">BECK_S313</strain>
    </source>
</reference>
<dbReference type="NCBIfam" id="TIGR02574">
    <property type="entry name" value="stabl_TIGR02574"/>
    <property type="match status" value="1"/>
</dbReference>